<name>A0A1S1HLS0_9SPHN</name>
<evidence type="ECO:0000313" key="2">
    <source>
        <dbReference type="EMBL" id="OHT22193.1"/>
    </source>
</evidence>
<feature type="region of interest" description="Disordered" evidence="1">
    <location>
        <begin position="95"/>
        <end position="123"/>
    </location>
</feature>
<proteinExistence type="predicted"/>
<reference evidence="2 3" key="1">
    <citation type="submission" date="2016-09" db="EMBL/GenBank/DDBJ databases">
        <title>Metabolic pathway, cell adaptation mechanisms and a novel monoxygenase revealed through proteogenomic-transcription analysis of a Sphingomonas haloaromaticamans strain degrading the fungicide ortho-phenylphenol.</title>
        <authorList>
            <person name="Perruchon C."/>
            <person name="Papadopoulou E.S."/>
            <person name="Rousidou C."/>
            <person name="Vasileiadis S."/>
            <person name="Tanou G."/>
            <person name="Amoutzias G."/>
            <person name="Molassiotis A."/>
            <person name="Karpouzas D.G."/>
        </authorList>
    </citation>
    <scope>NUCLEOTIDE SEQUENCE [LARGE SCALE GENOMIC DNA]</scope>
    <source>
        <strain evidence="2 3">P3</strain>
    </source>
</reference>
<organism evidence="2 3">
    <name type="scientific">Edaphosphingomonas haloaromaticamans</name>
    <dbReference type="NCBI Taxonomy" id="653954"/>
    <lineage>
        <taxon>Bacteria</taxon>
        <taxon>Pseudomonadati</taxon>
        <taxon>Pseudomonadota</taxon>
        <taxon>Alphaproteobacteria</taxon>
        <taxon>Sphingomonadales</taxon>
        <taxon>Rhizorhabdaceae</taxon>
        <taxon>Edaphosphingomonas</taxon>
    </lineage>
</organism>
<dbReference type="AlphaFoldDB" id="A0A1S1HLS0"/>
<evidence type="ECO:0000313" key="3">
    <source>
        <dbReference type="Proteomes" id="UP000179467"/>
    </source>
</evidence>
<dbReference type="EMBL" id="MIPT01000001">
    <property type="protein sequence ID" value="OHT22193.1"/>
    <property type="molecule type" value="Genomic_DNA"/>
</dbReference>
<protein>
    <submittedName>
        <fullName evidence="2">Uncharacterized protein</fullName>
    </submittedName>
</protein>
<feature type="compositionally biased region" description="Pro residues" evidence="1">
    <location>
        <begin position="104"/>
        <end position="116"/>
    </location>
</feature>
<feature type="region of interest" description="Disordered" evidence="1">
    <location>
        <begin position="41"/>
        <end position="72"/>
    </location>
</feature>
<gene>
    <name evidence="2" type="ORF">BHE75_04217</name>
</gene>
<evidence type="ECO:0000256" key="1">
    <source>
        <dbReference type="SAM" id="MobiDB-lite"/>
    </source>
</evidence>
<accession>A0A1S1HLS0</accession>
<dbReference type="OrthoDB" id="7427399at2"/>
<sequence>MKLAAPPIRFLALVVASWIGARIWWVQGSDAADAPPLLTARRDIRPQSPPPHRDIHPSIPARADPGPEPETAGVAKTRLAAHVPAFPWPVTQVADEPEDAPVPASGPPPPPFPPSDLPVAPVDVAPAEGSRWSASLYLFARGRGGEGLAAGGQLGGGQVGGRIAWRANRDLGLAARLYAPTDSIRAAEGAIGIDLHPLPDRAIRLSIERRIDLGGEGRNAWSAYAAGGFWRALGAGMEADGYAQAGIVGIHARDLFADGAVRIAHRRDVAPDVALRLGAGAWGGAQPGANRLDIGPRAAISLPIAGAMVTGALEGRFRVAGDATPGSGVAFTLATDF</sequence>
<feature type="compositionally biased region" description="Basic and acidic residues" evidence="1">
    <location>
        <begin position="41"/>
        <end position="56"/>
    </location>
</feature>
<dbReference type="Proteomes" id="UP000179467">
    <property type="component" value="Unassembled WGS sequence"/>
</dbReference>
<comment type="caution">
    <text evidence="2">The sequence shown here is derived from an EMBL/GenBank/DDBJ whole genome shotgun (WGS) entry which is preliminary data.</text>
</comment>
<keyword evidence="3" id="KW-1185">Reference proteome</keyword>